<dbReference type="PANTHER" id="PTHR48079">
    <property type="entry name" value="PROTEIN YEEZ"/>
    <property type="match status" value="1"/>
</dbReference>
<evidence type="ECO:0000313" key="2">
    <source>
        <dbReference type="EMBL" id="NGN40209.1"/>
    </source>
</evidence>
<comment type="caution">
    <text evidence="2">The sequence shown here is derived from an EMBL/GenBank/DDBJ whole genome shotgun (WGS) entry which is preliminary data.</text>
</comment>
<dbReference type="InterPro" id="IPR051783">
    <property type="entry name" value="NAD(P)-dependent_oxidoreduct"/>
</dbReference>
<dbReference type="Proteomes" id="UP000481252">
    <property type="component" value="Unassembled WGS sequence"/>
</dbReference>
<dbReference type="AlphaFoldDB" id="A0A7C9V9S5"/>
<dbReference type="PANTHER" id="PTHR48079:SF6">
    <property type="entry name" value="NAD(P)-BINDING DOMAIN-CONTAINING PROTEIN-RELATED"/>
    <property type="match status" value="1"/>
</dbReference>
<gene>
    <name evidence="2" type="ORF">G6N74_03955</name>
</gene>
<feature type="domain" description="NAD-dependent epimerase/dehydratase" evidence="1">
    <location>
        <begin position="18"/>
        <end position="241"/>
    </location>
</feature>
<accession>A0A7C9V9S5</accession>
<reference evidence="2 3" key="1">
    <citation type="submission" date="2020-02" db="EMBL/GenBank/DDBJ databases">
        <title>Genome sequence of the type strain CGMCC 1.15528 of Mesorhizobium zhangyense.</title>
        <authorList>
            <person name="Gao J."/>
            <person name="Sun J."/>
        </authorList>
    </citation>
    <scope>NUCLEOTIDE SEQUENCE [LARGE SCALE GENOMIC DNA]</scope>
    <source>
        <strain evidence="2 3">CGMCC 1.15528</strain>
    </source>
</reference>
<dbReference type="InterPro" id="IPR036291">
    <property type="entry name" value="NAD(P)-bd_dom_sf"/>
</dbReference>
<proteinExistence type="predicted"/>
<organism evidence="2 3">
    <name type="scientific">Mesorhizobium zhangyense</name>
    <dbReference type="NCBI Taxonomy" id="1776730"/>
    <lineage>
        <taxon>Bacteria</taxon>
        <taxon>Pseudomonadati</taxon>
        <taxon>Pseudomonadota</taxon>
        <taxon>Alphaproteobacteria</taxon>
        <taxon>Hyphomicrobiales</taxon>
        <taxon>Phyllobacteriaceae</taxon>
        <taxon>Mesorhizobium</taxon>
    </lineage>
</organism>
<dbReference type="GO" id="GO:0004029">
    <property type="term" value="F:aldehyde dehydrogenase (NAD+) activity"/>
    <property type="evidence" value="ECO:0007669"/>
    <property type="project" value="TreeGrafter"/>
</dbReference>
<dbReference type="Gene3D" id="3.40.50.720">
    <property type="entry name" value="NAD(P)-binding Rossmann-like Domain"/>
    <property type="match status" value="1"/>
</dbReference>
<dbReference type="Pfam" id="PF01370">
    <property type="entry name" value="Epimerase"/>
    <property type="match status" value="1"/>
</dbReference>
<sequence>MPGSIEETSPAPRPNVGVTGASGFVGGALVSQIAETGHSCTAAYRGSVPSGLPPQVRPVTAGDLSGQTDWSSFLRGLDVVIHAAARVHILNDRTGNPLTEYRRVNVEGTLALARQAAAAGVKRFVFLSTIKVNGEETAPGQAFRASDRPHPSDPYAISKLEAETGLVEMGAQRGMEVVIIRPPLVYGPGVKANFLSMMRWVDRGVPLPLGAVNNRRTLVALPNLVDLVLLCAQHRDAAGKVILAGDGEDLSTSDLLRRLYAIMGRSSRLISVPPDLLSALAGLLGKGEIARRLCGSLRMDVEETRRLLDWTPPVGVDEGLRQTVEYYRREQRL</sequence>
<evidence type="ECO:0000313" key="3">
    <source>
        <dbReference type="Proteomes" id="UP000481252"/>
    </source>
</evidence>
<evidence type="ECO:0000259" key="1">
    <source>
        <dbReference type="Pfam" id="PF01370"/>
    </source>
</evidence>
<dbReference type="EMBL" id="JAAKZG010000002">
    <property type="protein sequence ID" value="NGN40209.1"/>
    <property type="molecule type" value="Genomic_DNA"/>
</dbReference>
<dbReference type="SUPFAM" id="SSF51735">
    <property type="entry name" value="NAD(P)-binding Rossmann-fold domains"/>
    <property type="match status" value="1"/>
</dbReference>
<dbReference type="InterPro" id="IPR001509">
    <property type="entry name" value="Epimerase_deHydtase"/>
</dbReference>
<dbReference type="GO" id="GO:0005737">
    <property type="term" value="C:cytoplasm"/>
    <property type="evidence" value="ECO:0007669"/>
    <property type="project" value="TreeGrafter"/>
</dbReference>
<keyword evidence="3" id="KW-1185">Reference proteome</keyword>
<protein>
    <submittedName>
        <fullName evidence="2">NAD-dependent epimerase/dehydratase family protein</fullName>
    </submittedName>
</protein>
<name>A0A7C9V9S5_9HYPH</name>
<dbReference type="RefSeq" id="WP_165114655.1">
    <property type="nucleotide sequence ID" value="NZ_JAAKZG010000002.1"/>
</dbReference>